<sequence>MAELNTQEERTLDAVKMVIKTVFDPEIPVNIYDLGLIYGVDIDEEGVVDVKMTLTSPMCPVAEELPAEVETKIRGVQGVSKVNLELVWDPPWSMDSMSEAAKLDLNF</sequence>
<dbReference type="InterPro" id="IPR052339">
    <property type="entry name" value="Fe-S_Maturation_MIP18"/>
</dbReference>
<dbReference type="Gene3D" id="3.30.300.130">
    <property type="entry name" value="Fe-S cluster assembly (FSCA)"/>
    <property type="match status" value="1"/>
</dbReference>
<accession>A0A0F9FSY8</accession>
<dbReference type="PANTHER" id="PTHR42831:SF1">
    <property type="entry name" value="FE-S PROTEIN MATURATION AUXILIARY FACTOR YITW"/>
    <property type="match status" value="1"/>
</dbReference>
<gene>
    <name evidence="2" type="ORF">LCGC14_1916110</name>
</gene>
<dbReference type="InterPro" id="IPR002744">
    <property type="entry name" value="MIP18-like"/>
</dbReference>
<dbReference type="InterPro" id="IPR034904">
    <property type="entry name" value="FSCA_dom_sf"/>
</dbReference>
<organism evidence="2">
    <name type="scientific">marine sediment metagenome</name>
    <dbReference type="NCBI Taxonomy" id="412755"/>
    <lineage>
        <taxon>unclassified sequences</taxon>
        <taxon>metagenomes</taxon>
        <taxon>ecological metagenomes</taxon>
    </lineage>
</organism>
<dbReference type="NCBIfam" id="TIGR02945">
    <property type="entry name" value="SUF_assoc"/>
    <property type="match status" value="1"/>
</dbReference>
<reference evidence="2" key="1">
    <citation type="journal article" date="2015" name="Nature">
        <title>Complex archaea that bridge the gap between prokaryotes and eukaryotes.</title>
        <authorList>
            <person name="Spang A."/>
            <person name="Saw J.H."/>
            <person name="Jorgensen S.L."/>
            <person name="Zaremba-Niedzwiedzka K."/>
            <person name="Martijn J."/>
            <person name="Lind A.E."/>
            <person name="van Eijk R."/>
            <person name="Schleper C."/>
            <person name="Guy L."/>
            <person name="Ettema T.J."/>
        </authorList>
    </citation>
    <scope>NUCLEOTIDE SEQUENCE</scope>
</reference>
<comment type="caution">
    <text evidence="2">The sequence shown here is derived from an EMBL/GenBank/DDBJ whole genome shotgun (WGS) entry which is preliminary data.</text>
</comment>
<dbReference type="SUPFAM" id="SSF117916">
    <property type="entry name" value="Fe-S cluster assembly (FSCA) domain-like"/>
    <property type="match status" value="1"/>
</dbReference>
<name>A0A0F9FSY8_9ZZZZ</name>
<evidence type="ECO:0000259" key="1">
    <source>
        <dbReference type="Pfam" id="PF01883"/>
    </source>
</evidence>
<feature type="domain" description="MIP18 family-like" evidence="1">
    <location>
        <begin position="13"/>
        <end position="83"/>
    </location>
</feature>
<dbReference type="EMBL" id="LAZR01020326">
    <property type="protein sequence ID" value="KKL89293.1"/>
    <property type="molecule type" value="Genomic_DNA"/>
</dbReference>
<proteinExistence type="predicted"/>
<dbReference type="AlphaFoldDB" id="A0A0F9FSY8"/>
<dbReference type="PANTHER" id="PTHR42831">
    <property type="entry name" value="FE-S PROTEIN MATURATION AUXILIARY FACTOR YITW"/>
    <property type="match status" value="1"/>
</dbReference>
<protein>
    <recommendedName>
        <fullName evidence="1">MIP18 family-like domain-containing protein</fullName>
    </recommendedName>
</protein>
<dbReference type="InterPro" id="IPR014291">
    <property type="entry name" value="SUF_FeS_clus_asmbl-assoc"/>
</dbReference>
<dbReference type="Pfam" id="PF01883">
    <property type="entry name" value="FeS_assembly_P"/>
    <property type="match status" value="1"/>
</dbReference>
<evidence type="ECO:0000313" key="2">
    <source>
        <dbReference type="EMBL" id="KKL89293.1"/>
    </source>
</evidence>